<evidence type="ECO:0000256" key="5">
    <source>
        <dbReference type="ARBA" id="ARBA00023136"/>
    </source>
</evidence>
<dbReference type="EMBL" id="JADFTS010000001">
    <property type="protein sequence ID" value="KAF9626447.1"/>
    <property type="molecule type" value="Genomic_DNA"/>
</dbReference>
<dbReference type="PANTHER" id="PTHR23112">
    <property type="entry name" value="G PROTEIN-COUPLED RECEPTOR 157-RELATED"/>
    <property type="match status" value="1"/>
</dbReference>
<dbReference type="PANTHER" id="PTHR23112:SF0">
    <property type="entry name" value="TRANSMEMBRANE PROTEIN 116"/>
    <property type="match status" value="1"/>
</dbReference>
<evidence type="ECO:0000313" key="10">
    <source>
        <dbReference type="Proteomes" id="UP000631114"/>
    </source>
</evidence>
<keyword evidence="2 8" id="KW-0812">Transmembrane</keyword>
<dbReference type="OrthoDB" id="100006at2759"/>
<name>A0A835J1Y3_9MAGN</name>
<dbReference type="CDD" id="cd00320">
    <property type="entry name" value="cpn10"/>
    <property type="match status" value="1"/>
</dbReference>
<gene>
    <name evidence="9" type="ORF">IFM89_034381</name>
</gene>
<dbReference type="GO" id="GO:0004930">
    <property type="term" value="F:G protein-coupled receptor activity"/>
    <property type="evidence" value="ECO:0007669"/>
    <property type="project" value="UniProtKB-KW"/>
</dbReference>
<dbReference type="Proteomes" id="UP000631114">
    <property type="component" value="Unassembled WGS sequence"/>
</dbReference>
<evidence type="ECO:0000256" key="1">
    <source>
        <dbReference type="ARBA" id="ARBA00004141"/>
    </source>
</evidence>
<dbReference type="InterPro" id="IPR020818">
    <property type="entry name" value="Chaperonin_GroES"/>
</dbReference>
<keyword evidence="6" id="KW-0675">Receptor</keyword>
<evidence type="ECO:0000256" key="7">
    <source>
        <dbReference type="ARBA" id="ARBA00023224"/>
    </source>
</evidence>
<comment type="subcellular location">
    <subcellularLocation>
        <location evidence="1">Membrane</location>
        <topology evidence="1">Multi-pass membrane protein</topology>
    </subcellularLocation>
</comment>
<proteinExistence type="predicted"/>
<dbReference type="GO" id="GO:0007189">
    <property type="term" value="P:adenylate cyclase-activating G protein-coupled receptor signaling pathway"/>
    <property type="evidence" value="ECO:0007669"/>
    <property type="project" value="TreeGrafter"/>
</dbReference>
<feature type="transmembrane region" description="Helical" evidence="8">
    <location>
        <begin position="167"/>
        <end position="188"/>
    </location>
</feature>
<evidence type="ECO:0000256" key="3">
    <source>
        <dbReference type="ARBA" id="ARBA00022989"/>
    </source>
</evidence>
<protein>
    <submittedName>
        <fullName evidence="9">Uncharacterized protein</fullName>
    </submittedName>
</protein>
<sequence>MKSNKTAGGLFLTEASKDKPSIGTTGVQIVYSKYAGTELEFYRSTHILLKEDDLRLIKSNKTAGGLILTEASKDKPSIGTVDKLKKKLNHKERIHHRESSAMLRDIAHISFVWLLCFGLQQLHSLFIVLSLDVKLMLKIWSHCFTCNDPGRVGVWCWSETGRTGKAVHFIAFYAPLWGAILFNGLTYFQVIRMINNATCMALGMSDRSHPSDTRADTKALTRWGYYPLILIGSWAFGTINRIHDFIEPGHKIFGSHFWMFEWLHLWVFSTQLHMVSTLQCDRQYMKNWICGVQKDYVDGYQLL</sequence>
<evidence type="ECO:0000256" key="8">
    <source>
        <dbReference type="SAM" id="Phobius"/>
    </source>
</evidence>
<dbReference type="AlphaFoldDB" id="A0A835J1Y3"/>
<dbReference type="InterPro" id="IPR022340">
    <property type="entry name" value="GPCR_GCR1_put"/>
</dbReference>
<keyword evidence="4" id="KW-0297">G-protein coupled receptor</keyword>
<evidence type="ECO:0000256" key="6">
    <source>
        <dbReference type="ARBA" id="ARBA00023170"/>
    </source>
</evidence>
<keyword evidence="3 8" id="KW-1133">Transmembrane helix</keyword>
<dbReference type="GO" id="GO:0005886">
    <property type="term" value="C:plasma membrane"/>
    <property type="evidence" value="ECO:0007669"/>
    <property type="project" value="TreeGrafter"/>
</dbReference>
<dbReference type="GO" id="GO:0044183">
    <property type="term" value="F:protein folding chaperone"/>
    <property type="evidence" value="ECO:0007669"/>
    <property type="project" value="InterPro"/>
</dbReference>
<comment type="caution">
    <text evidence="9">The sequence shown here is derived from an EMBL/GenBank/DDBJ whole genome shotgun (WGS) entry which is preliminary data.</text>
</comment>
<dbReference type="PRINTS" id="PR02000">
    <property type="entry name" value="GCR1PLANT"/>
</dbReference>
<keyword evidence="5 8" id="KW-0472">Membrane</keyword>
<dbReference type="GO" id="GO:0005524">
    <property type="term" value="F:ATP binding"/>
    <property type="evidence" value="ECO:0007669"/>
    <property type="project" value="InterPro"/>
</dbReference>
<feature type="transmembrane region" description="Helical" evidence="8">
    <location>
        <begin position="106"/>
        <end position="131"/>
    </location>
</feature>
<evidence type="ECO:0000313" key="9">
    <source>
        <dbReference type="EMBL" id="KAF9626447.1"/>
    </source>
</evidence>
<organism evidence="9 10">
    <name type="scientific">Coptis chinensis</name>
    <dbReference type="NCBI Taxonomy" id="261450"/>
    <lineage>
        <taxon>Eukaryota</taxon>
        <taxon>Viridiplantae</taxon>
        <taxon>Streptophyta</taxon>
        <taxon>Embryophyta</taxon>
        <taxon>Tracheophyta</taxon>
        <taxon>Spermatophyta</taxon>
        <taxon>Magnoliopsida</taxon>
        <taxon>Ranunculales</taxon>
        <taxon>Ranunculaceae</taxon>
        <taxon>Coptidoideae</taxon>
        <taxon>Coptis</taxon>
    </lineage>
</organism>
<keyword evidence="10" id="KW-1185">Reference proteome</keyword>
<evidence type="ECO:0000256" key="4">
    <source>
        <dbReference type="ARBA" id="ARBA00023040"/>
    </source>
</evidence>
<evidence type="ECO:0000256" key="2">
    <source>
        <dbReference type="ARBA" id="ARBA00022692"/>
    </source>
</evidence>
<accession>A0A835J1Y3</accession>
<reference evidence="9 10" key="1">
    <citation type="submission" date="2020-10" db="EMBL/GenBank/DDBJ databases">
        <title>The Coptis chinensis genome and diversification of protoberbering-type alkaloids.</title>
        <authorList>
            <person name="Wang B."/>
            <person name="Shu S."/>
            <person name="Song C."/>
            <person name="Liu Y."/>
        </authorList>
    </citation>
    <scope>NUCLEOTIDE SEQUENCE [LARGE SCALE GENOMIC DNA]</scope>
    <source>
        <strain evidence="9">HL-2020</strain>
        <tissue evidence="9">Leaf</tissue>
    </source>
</reference>
<keyword evidence="7" id="KW-0807">Transducer</keyword>